<sequence>MEVDGVDPRSSRAARGGGVSAFLGAAAPHPSFFDSKRQFCGSRDAKESSGSARIRHGDAMAGLLVREPASTLLPVPDGLRSLPSSWKRAPLISMAI</sequence>
<organism evidence="1 2">
    <name type="scientific">Panicum virgatum</name>
    <name type="common">Blackwell switchgrass</name>
    <dbReference type="NCBI Taxonomy" id="38727"/>
    <lineage>
        <taxon>Eukaryota</taxon>
        <taxon>Viridiplantae</taxon>
        <taxon>Streptophyta</taxon>
        <taxon>Embryophyta</taxon>
        <taxon>Tracheophyta</taxon>
        <taxon>Spermatophyta</taxon>
        <taxon>Magnoliopsida</taxon>
        <taxon>Liliopsida</taxon>
        <taxon>Poales</taxon>
        <taxon>Poaceae</taxon>
        <taxon>PACMAD clade</taxon>
        <taxon>Panicoideae</taxon>
        <taxon>Panicodae</taxon>
        <taxon>Paniceae</taxon>
        <taxon>Panicinae</taxon>
        <taxon>Panicum</taxon>
        <taxon>Panicum sect. Hiantes</taxon>
    </lineage>
</organism>
<keyword evidence="2" id="KW-1185">Reference proteome</keyword>
<dbReference type="AlphaFoldDB" id="A0A8T0P3E8"/>
<evidence type="ECO:0000313" key="2">
    <source>
        <dbReference type="Proteomes" id="UP000823388"/>
    </source>
</evidence>
<dbReference type="Proteomes" id="UP000823388">
    <property type="component" value="Chromosome 8N"/>
</dbReference>
<proteinExistence type="predicted"/>
<evidence type="ECO:0000313" key="1">
    <source>
        <dbReference type="EMBL" id="KAG2556263.1"/>
    </source>
</evidence>
<reference evidence="1" key="1">
    <citation type="submission" date="2020-05" db="EMBL/GenBank/DDBJ databases">
        <title>WGS assembly of Panicum virgatum.</title>
        <authorList>
            <person name="Lovell J.T."/>
            <person name="Jenkins J."/>
            <person name="Shu S."/>
            <person name="Juenger T.E."/>
            <person name="Schmutz J."/>
        </authorList>
    </citation>
    <scope>NUCLEOTIDE SEQUENCE</scope>
    <source>
        <strain evidence="1">AP13</strain>
    </source>
</reference>
<dbReference type="EMBL" id="CM029052">
    <property type="protein sequence ID" value="KAG2556263.1"/>
    <property type="molecule type" value="Genomic_DNA"/>
</dbReference>
<gene>
    <name evidence="1" type="ORF">PVAP13_8NG072801</name>
</gene>
<protein>
    <submittedName>
        <fullName evidence="1">Uncharacterized protein</fullName>
    </submittedName>
</protein>
<accession>A0A8T0P3E8</accession>
<name>A0A8T0P3E8_PANVG</name>
<comment type="caution">
    <text evidence="1">The sequence shown here is derived from an EMBL/GenBank/DDBJ whole genome shotgun (WGS) entry which is preliminary data.</text>
</comment>